<dbReference type="STRING" id="246404.A0A507DAA6"/>
<feature type="compositionally biased region" description="Polar residues" evidence="1">
    <location>
        <begin position="10"/>
        <end position="55"/>
    </location>
</feature>
<keyword evidence="3" id="KW-1185">Reference proteome</keyword>
<dbReference type="OrthoDB" id="2150796at2759"/>
<feature type="compositionally biased region" description="Acidic residues" evidence="1">
    <location>
        <begin position="113"/>
        <end position="162"/>
    </location>
</feature>
<evidence type="ECO:0000313" key="2">
    <source>
        <dbReference type="EMBL" id="TPX48572.1"/>
    </source>
</evidence>
<dbReference type="EMBL" id="QEAP01001252">
    <property type="protein sequence ID" value="TPX48572.1"/>
    <property type="molecule type" value="Genomic_DNA"/>
</dbReference>
<feature type="compositionally biased region" description="Basic and acidic residues" evidence="1">
    <location>
        <begin position="70"/>
        <end position="112"/>
    </location>
</feature>
<name>A0A507DAA6_9FUNG</name>
<gene>
    <name evidence="2" type="ORF">CcCBS67573_g10197</name>
</gene>
<proteinExistence type="predicted"/>
<protein>
    <submittedName>
        <fullName evidence="2">Uncharacterized protein</fullName>
    </submittedName>
</protein>
<comment type="caution">
    <text evidence="2">The sequence shown here is derived from an EMBL/GenBank/DDBJ whole genome shotgun (WGS) entry which is preliminary data.</text>
</comment>
<evidence type="ECO:0000313" key="3">
    <source>
        <dbReference type="Proteomes" id="UP000320333"/>
    </source>
</evidence>
<feature type="compositionally biased region" description="Gly residues" evidence="1">
    <location>
        <begin position="163"/>
        <end position="191"/>
    </location>
</feature>
<accession>A0A507DAA6</accession>
<dbReference type="Proteomes" id="UP000320333">
    <property type="component" value="Unassembled WGS sequence"/>
</dbReference>
<dbReference type="AlphaFoldDB" id="A0A507DAA6"/>
<organism evidence="2 3">
    <name type="scientific">Chytriomyces confervae</name>
    <dbReference type="NCBI Taxonomy" id="246404"/>
    <lineage>
        <taxon>Eukaryota</taxon>
        <taxon>Fungi</taxon>
        <taxon>Fungi incertae sedis</taxon>
        <taxon>Chytridiomycota</taxon>
        <taxon>Chytridiomycota incertae sedis</taxon>
        <taxon>Chytridiomycetes</taxon>
        <taxon>Chytridiales</taxon>
        <taxon>Chytriomycetaceae</taxon>
        <taxon>Chytriomyces</taxon>
    </lineage>
</organism>
<sequence length="931" mass="102301">MAPLKCPFTGCNNLSERIGNWSNIGSTKDDGSSSWSNERVEGSSNWIGNGCSWGSTKEAARGNTSSGSDEGERSGSDQEGKRSGSDQEGERSGSDQEGERSGSDQEGKRNGSDDEDDNGGSGSDDEDDNGGSGSDDEDDNGGSGSDDEDDNGSGGSDDEDDNGSGGEDGNGSGGEDGNGSGGEDGNGGSGSDGEDDCSLAAEVLNDLESSGQSNIDAYKELVTLTIPLAHDQSSITMHASSSAPATLQTLIRRVFQHVAKFLPLRTMLVDAGTKQHLTPHISITSCISIWLMSPPILLSIKQSNQSFTLPHISITDTEAVLLARIKECETLAGNVGIERAEECTEYYDILLRTISLWLPKYKKNASADISTRRTPIFLRKIIYNDGFGWMGRVKDTQGQWIFAITAADISRGIRSSPTSNGVLPLMLTASLATKTAGGFDMHLSRFSEELESFSKGVEMSFGNESFLVFGFVYAFVGDTPARKTILGLYSSVSQRTPCPVCETPHSDFVASAKNPVRLGNYRNPAFTMQLLRDNAGKCGKIMGANGIAATALGVETVPIAATWPGSIIPLSSPFDIMHESPLGALQKHFNRVVHLVPKNQVKKLYLDLSKLFSDFCKQSRIPAEYSFKDANSMKGLKGYGLKEFFLVSPWLLLQLKVINPDDATLALEFRVWCKRVRIFSILCAHKISPLMFHELKAYIADVLHHYGNNDPEVISLNVHYLHHVENMLMRFGPLRDHWCFVYEHLIGIFKSYYRNTNNIKVSLGVFRRHLVIIYMKLMAQRNGEEASCPQQELFHKSDCAFQLPPRTVLDQNDDILYTHSSRLTILNWQSLKIGDYILLFVGSTFSVAVFQGMTSHVFGQLCTNLMFSYPCCRLEMAKKEQGSLQWLRFTREIEDCIHMVDGSDAFVRRLKVLHDGDSLLVVDDVTELYYS</sequence>
<reference evidence="2 3" key="1">
    <citation type="journal article" date="2019" name="Sci. Rep.">
        <title>Comparative genomics of chytrid fungi reveal insights into the obligate biotrophic and pathogenic lifestyle of Synchytrium endobioticum.</title>
        <authorList>
            <person name="van de Vossenberg B.T.L.H."/>
            <person name="Warris S."/>
            <person name="Nguyen H.D.T."/>
            <person name="van Gent-Pelzer M.P.E."/>
            <person name="Joly D.L."/>
            <person name="van de Geest H.C."/>
            <person name="Bonants P.J.M."/>
            <person name="Smith D.S."/>
            <person name="Levesque C.A."/>
            <person name="van der Lee T.A.J."/>
        </authorList>
    </citation>
    <scope>NUCLEOTIDE SEQUENCE [LARGE SCALE GENOMIC DNA]</scope>
    <source>
        <strain evidence="2 3">CBS 675.73</strain>
    </source>
</reference>
<evidence type="ECO:0000256" key="1">
    <source>
        <dbReference type="SAM" id="MobiDB-lite"/>
    </source>
</evidence>
<feature type="region of interest" description="Disordered" evidence="1">
    <location>
        <begin position="1"/>
        <end position="196"/>
    </location>
</feature>